<evidence type="ECO:0000259" key="1">
    <source>
        <dbReference type="Pfam" id="PF07883"/>
    </source>
</evidence>
<proteinExistence type="predicted"/>
<dbReference type="Gene3D" id="2.60.120.10">
    <property type="entry name" value="Jelly Rolls"/>
    <property type="match status" value="1"/>
</dbReference>
<accession>A0ABU8XPC5</accession>
<gene>
    <name evidence="2" type="ORF">U1T56_06975</name>
</gene>
<dbReference type="RefSeq" id="WP_418158736.1">
    <property type="nucleotide sequence ID" value="NZ_JBBLZC010000005.1"/>
</dbReference>
<keyword evidence="3" id="KW-1185">Reference proteome</keyword>
<dbReference type="EMBL" id="JBBLZC010000005">
    <property type="protein sequence ID" value="MEK0082886.1"/>
    <property type="molecule type" value="Genomic_DNA"/>
</dbReference>
<dbReference type="InterPro" id="IPR011051">
    <property type="entry name" value="RmlC_Cupin_sf"/>
</dbReference>
<evidence type="ECO:0000313" key="2">
    <source>
        <dbReference type="EMBL" id="MEK0082886.1"/>
    </source>
</evidence>
<name>A0ABU8XPC5_9PROT</name>
<dbReference type="Pfam" id="PF07883">
    <property type="entry name" value="Cupin_2"/>
    <property type="match status" value="1"/>
</dbReference>
<dbReference type="Proteomes" id="UP001375743">
    <property type="component" value="Unassembled WGS sequence"/>
</dbReference>
<sequence length="132" mass="14313">MTVPFASGTPAAACDVLAPDGSEIRLLPQVRGGSMVHCTLPPGGVSLAVTHRTVDELWYVLEGEGELWRRQGEHEAVVPLLPGTAHSIPLGTRFQFRNVGTEPLRLVIVTMPPWPGMDEAVRVEDHWPTDSA</sequence>
<evidence type="ECO:0000313" key="3">
    <source>
        <dbReference type="Proteomes" id="UP001375743"/>
    </source>
</evidence>
<dbReference type="InterPro" id="IPR013096">
    <property type="entry name" value="Cupin_2"/>
</dbReference>
<reference evidence="2 3" key="1">
    <citation type="submission" date="2024-01" db="EMBL/GenBank/DDBJ databases">
        <title>Multi-omics insights into the function and evolution of sodium benzoate biodegradation pathways in Benzoatithermus flavus gen. nov., sp. nov. from hot spring.</title>
        <authorList>
            <person name="Hu C.-J."/>
            <person name="Li W.-J."/>
        </authorList>
    </citation>
    <scope>NUCLEOTIDE SEQUENCE [LARGE SCALE GENOMIC DNA]</scope>
    <source>
        <strain evidence="2 3">SYSU G07066</strain>
    </source>
</reference>
<comment type="caution">
    <text evidence="2">The sequence shown here is derived from an EMBL/GenBank/DDBJ whole genome shotgun (WGS) entry which is preliminary data.</text>
</comment>
<dbReference type="InterPro" id="IPR014710">
    <property type="entry name" value="RmlC-like_jellyroll"/>
</dbReference>
<feature type="domain" description="Cupin type-2" evidence="1">
    <location>
        <begin position="37"/>
        <end position="109"/>
    </location>
</feature>
<dbReference type="SUPFAM" id="SSF51182">
    <property type="entry name" value="RmlC-like cupins"/>
    <property type="match status" value="1"/>
</dbReference>
<protein>
    <submittedName>
        <fullName evidence="2">Cupin domain-containing protein</fullName>
    </submittedName>
</protein>
<organism evidence="2 3">
    <name type="scientific">Benzoatithermus flavus</name>
    <dbReference type="NCBI Taxonomy" id="3108223"/>
    <lineage>
        <taxon>Bacteria</taxon>
        <taxon>Pseudomonadati</taxon>
        <taxon>Pseudomonadota</taxon>
        <taxon>Alphaproteobacteria</taxon>
        <taxon>Geminicoccales</taxon>
        <taxon>Geminicoccaceae</taxon>
        <taxon>Benzoatithermus</taxon>
    </lineage>
</organism>